<dbReference type="InterPro" id="IPR006979">
    <property type="entry name" value="Nre_C"/>
</dbReference>
<proteinExistence type="inferred from homology"/>
<feature type="zinc finger region" description="C4-type" evidence="1">
    <location>
        <begin position="6"/>
        <end position="20"/>
    </location>
</feature>
<dbReference type="HOGENOM" id="CLU_039703_0_0_2"/>
<comment type="similarity">
    <text evidence="1">Belongs to the Nre family.</text>
</comment>
<dbReference type="GO" id="GO:0006281">
    <property type="term" value="P:DNA repair"/>
    <property type="evidence" value="ECO:0007669"/>
    <property type="project" value="UniProtKB-UniRule"/>
</dbReference>
<keyword evidence="1" id="KW-0479">Metal-binding</keyword>
<gene>
    <name evidence="4" type="ordered locus">Aboo_0226</name>
</gene>
<evidence type="ECO:0000259" key="2">
    <source>
        <dbReference type="Pfam" id="PF04894"/>
    </source>
</evidence>
<dbReference type="InterPro" id="IPR033167">
    <property type="entry name" value="Nre"/>
</dbReference>
<dbReference type="PANTHER" id="PTHR38136">
    <property type="entry name" value="DNA REPAIR PROTEIN"/>
    <property type="match status" value="1"/>
</dbReference>
<reference evidence="4" key="1">
    <citation type="submission" date="2010-02" db="EMBL/GenBank/DDBJ databases">
        <title>Complete sequence of Aciduliprofundum boonei T469.</title>
        <authorList>
            <consortium name="US DOE Joint Genome Institute"/>
            <person name="Lucas S."/>
            <person name="Copeland A."/>
            <person name="Lapidus A."/>
            <person name="Cheng J.-F."/>
            <person name="Bruce D."/>
            <person name="Goodwin L."/>
            <person name="Pitluck S."/>
            <person name="Saunders E."/>
            <person name="Detter J.C."/>
            <person name="Han C."/>
            <person name="Tapia R."/>
            <person name="Land M."/>
            <person name="Hauser L."/>
            <person name="Kyrpides N."/>
            <person name="Mikhailova N."/>
            <person name="Flores G."/>
            <person name="Reysenbach A.-L."/>
            <person name="Woyke T."/>
        </authorList>
    </citation>
    <scope>NUCLEOTIDE SEQUENCE</scope>
    <source>
        <strain evidence="4">T469</strain>
    </source>
</reference>
<keyword evidence="1" id="KW-0234">DNA repair</keyword>
<dbReference type="Pfam" id="PF04895">
    <property type="entry name" value="Nre_C"/>
    <property type="match status" value="1"/>
</dbReference>
<organism evidence="4 5">
    <name type="scientific">Aciduliprofundum boonei (strain DSM 19572 / T469)</name>
    <dbReference type="NCBI Taxonomy" id="439481"/>
    <lineage>
        <taxon>Archaea</taxon>
        <taxon>Methanobacteriati</taxon>
        <taxon>Thermoplasmatota</taxon>
        <taxon>DHVE2 group</taxon>
        <taxon>Candidatus Aciduliprofundum</taxon>
    </lineage>
</organism>
<dbReference type="Proteomes" id="UP000001400">
    <property type="component" value="Chromosome"/>
</dbReference>
<evidence type="ECO:0000256" key="1">
    <source>
        <dbReference type="HAMAP-Rule" id="MF_02096"/>
    </source>
</evidence>
<sequence length="396" mass="45504">MFGELCVKCKGRLWCGLPKCPILESAKNTIPKIKMSSDSLYGPSPPSVFVGRYGYPNVYAGPLISENERIFGSTKELYGKSLSEILTTTSSLVRASKKINVRKVDKIVEKSQVIAMSEKSVDTEVWVEKFYGGASIDDFFHPTGPRIEPRKIDIVDNPSIPKKVDMVVEEKLKAEIAIRELYRSGYDVDYLQRMMASGVLGKDRKLVPTRWSITAVDDILFKGLIKEVKGFDTINKVEYYKESFMGNEFHIFLIPGTWEYEMLESWLKGALYSPEQNIVSGDYEPYEGRRGYASNITGAYYAARLAIVENLKNRRRQAKALVYREITPEYKLPLGVWVIRESMRHALLKTPIYFENLENALKYAGEKTHLKNWYKRSKILYNLKHQMKLEDFIGQF</sequence>
<evidence type="ECO:0000259" key="3">
    <source>
        <dbReference type="Pfam" id="PF04895"/>
    </source>
</evidence>
<comment type="domain">
    <text evidence="1">Contains a predicted C4 metal binding domain at the N-terminus, which could be a zinc finger DNA binding domain.</text>
</comment>
<dbReference type="PANTHER" id="PTHR38136:SF2">
    <property type="entry name" value="DNA REPAIR PROTEIN"/>
    <property type="match status" value="1"/>
</dbReference>
<evidence type="ECO:0000313" key="4">
    <source>
        <dbReference type="EMBL" id="ADD08038.1"/>
    </source>
</evidence>
<dbReference type="Pfam" id="PF04894">
    <property type="entry name" value="Nre_N"/>
    <property type="match status" value="1"/>
</dbReference>
<keyword evidence="5" id="KW-1185">Reference proteome</keyword>
<dbReference type="GO" id="GO:0008270">
    <property type="term" value="F:zinc ion binding"/>
    <property type="evidence" value="ECO:0007669"/>
    <property type="project" value="UniProtKB-UniRule"/>
</dbReference>
<comment type="function">
    <text evidence="1">Involved in DNA damage repair.</text>
</comment>
<dbReference type="AlphaFoldDB" id="D3TBV3"/>
<keyword evidence="1" id="KW-0862">Zinc</keyword>
<accession>D3TBV3</accession>
<feature type="domain" description="Archaeal Nre C-terminal" evidence="3">
    <location>
        <begin position="284"/>
        <end position="392"/>
    </location>
</feature>
<evidence type="ECO:0000313" key="5">
    <source>
        <dbReference type="Proteomes" id="UP000001400"/>
    </source>
</evidence>
<dbReference type="HAMAP" id="MF_02096">
    <property type="entry name" value="Nre"/>
    <property type="match status" value="1"/>
</dbReference>
<feature type="domain" description="Archaeal Nre N-terminal" evidence="2">
    <location>
        <begin position="15"/>
        <end position="273"/>
    </location>
</feature>
<keyword evidence="1" id="KW-0863">Zinc-finger</keyword>
<dbReference type="KEGG" id="abi:Aboo_0226"/>
<name>D3TBV3_ACIB4</name>
<dbReference type="InterPro" id="IPR006978">
    <property type="entry name" value="Nre_N"/>
</dbReference>
<protein>
    <recommendedName>
        <fullName evidence="1">DNA repair protein</fullName>
    </recommendedName>
</protein>
<dbReference type="EMBL" id="CP001941">
    <property type="protein sequence ID" value="ADD08038.1"/>
    <property type="molecule type" value="Genomic_DNA"/>
</dbReference>
<keyword evidence="1" id="KW-0227">DNA damage</keyword>
<dbReference type="OrthoDB" id="6609at2157"/>